<sequence length="278" mass="29969">MVTFATGHVRYLGSLLSPADASRQLDGGQGLLEASQGVVHLSDHCGVAVHVTQGLPKQHEPADPETLMSSAPPVTCVPWTGSSWSRMWAFGLSWMLPGWRLSSPRRSLMVSSSPQQSSTADTDTVRSVQVFSRRRSMALYSQEMAQGTRPSFWRLSPLPTMLDQEPEAEHRAEPHVGSTETLRPPTASRGLCGPTAHGSDTETGNMCSANGSQRRCEPMAPHSGRSLTHIGTSQTQNTAVAAAEHTADDVGQDAGAHLGLAGNKGRRALRRPMRRQHH</sequence>
<comment type="caution">
    <text evidence="2">The sequence shown here is derived from an EMBL/GenBank/DDBJ whole genome shotgun (WGS) entry which is preliminary data.</text>
</comment>
<dbReference type="AlphaFoldDB" id="A0A4Z2FBH9"/>
<reference evidence="2 3" key="1">
    <citation type="submission" date="2019-03" db="EMBL/GenBank/DDBJ databases">
        <title>First draft genome of Liparis tanakae, snailfish: a comprehensive survey of snailfish specific genes.</title>
        <authorList>
            <person name="Kim W."/>
            <person name="Song I."/>
            <person name="Jeong J.-H."/>
            <person name="Kim D."/>
            <person name="Kim S."/>
            <person name="Ryu S."/>
            <person name="Song J.Y."/>
            <person name="Lee S.K."/>
        </authorList>
    </citation>
    <scope>NUCLEOTIDE SEQUENCE [LARGE SCALE GENOMIC DNA]</scope>
    <source>
        <tissue evidence="2">Muscle</tissue>
    </source>
</reference>
<gene>
    <name evidence="2" type="ORF">EYF80_051324</name>
</gene>
<feature type="region of interest" description="Disordered" evidence="1">
    <location>
        <begin position="253"/>
        <end position="278"/>
    </location>
</feature>
<evidence type="ECO:0000313" key="3">
    <source>
        <dbReference type="Proteomes" id="UP000314294"/>
    </source>
</evidence>
<proteinExistence type="predicted"/>
<evidence type="ECO:0000313" key="2">
    <source>
        <dbReference type="EMBL" id="TNN38518.1"/>
    </source>
</evidence>
<dbReference type="Proteomes" id="UP000314294">
    <property type="component" value="Unassembled WGS sequence"/>
</dbReference>
<feature type="compositionally biased region" description="Polar residues" evidence="1">
    <location>
        <begin position="201"/>
        <end position="213"/>
    </location>
</feature>
<organism evidence="2 3">
    <name type="scientific">Liparis tanakae</name>
    <name type="common">Tanaka's snailfish</name>
    <dbReference type="NCBI Taxonomy" id="230148"/>
    <lineage>
        <taxon>Eukaryota</taxon>
        <taxon>Metazoa</taxon>
        <taxon>Chordata</taxon>
        <taxon>Craniata</taxon>
        <taxon>Vertebrata</taxon>
        <taxon>Euteleostomi</taxon>
        <taxon>Actinopterygii</taxon>
        <taxon>Neopterygii</taxon>
        <taxon>Teleostei</taxon>
        <taxon>Neoteleostei</taxon>
        <taxon>Acanthomorphata</taxon>
        <taxon>Eupercaria</taxon>
        <taxon>Perciformes</taxon>
        <taxon>Cottioidei</taxon>
        <taxon>Cottales</taxon>
        <taxon>Liparidae</taxon>
        <taxon>Liparis</taxon>
    </lineage>
</organism>
<protein>
    <submittedName>
        <fullName evidence="2">Uncharacterized protein</fullName>
    </submittedName>
</protein>
<evidence type="ECO:0000256" key="1">
    <source>
        <dbReference type="SAM" id="MobiDB-lite"/>
    </source>
</evidence>
<dbReference type="EMBL" id="SRLO01001366">
    <property type="protein sequence ID" value="TNN38518.1"/>
    <property type="molecule type" value="Genomic_DNA"/>
</dbReference>
<keyword evidence="3" id="KW-1185">Reference proteome</keyword>
<name>A0A4Z2FBH9_9TELE</name>
<feature type="region of interest" description="Disordered" evidence="1">
    <location>
        <begin position="196"/>
        <end position="223"/>
    </location>
</feature>
<accession>A0A4Z2FBH9</accession>
<feature type="compositionally biased region" description="Basic residues" evidence="1">
    <location>
        <begin position="264"/>
        <end position="278"/>
    </location>
</feature>